<dbReference type="InterPro" id="IPR015421">
    <property type="entry name" value="PyrdxlP-dep_Trfase_major"/>
</dbReference>
<dbReference type="CDD" id="cd00609">
    <property type="entry name" value="AAT_like"/>
    <property type="match status" value="1"/>
</dbReference>
<organism evidence="3 4">
    <name type="scientific">Myxococcus virescens</name>
    <dbReference type="NCBI Taxonomy" id="83456"/>
    <lineage>
        <taxon>Bacteria</taxon>
        <taxon>Pseudomonadati</taxon>
        <taxon>Myxococcota</taxon>
        <taxon>Myxococcia</taxon>
        <taxon>Myxococcales</taxon>
        <taxon>Cystobacterineae</taxon>
        <taxon>Myxococcaceae</taxon>
        <taxon>Myxococcus</taxon>
    </lineage>
</organism>
<sequence length="416" mass="45892">MSSVGIGAPTRPGFGKDATQARHAGPFPGAAGRQAAKQADTHGMRIPDFKLERYFARWEFAAPYLLCSSDIEGWRMADLLALAGPDERARWEGLTLGYTESTGLPALREEIAALYPGLSPEQVLTFAGAEEALFVLINVLLGPGDHAVVTWPGYQSLHEVARATGADVTLLRLCEEDGWALDLDALRRALTPQTRLLVVNFPHNPTGALLDRATFDALCELSRERGIHLLSDEVYRLLEYDTRDTLPPAASHTPHGISLGVMSKAFGLAGLRVGWLACRDVELLRRCAAYKDYTTICNSAPSEVLSLIALRAKARVLARSRELLAANLSLLDGFFARHPDTFRWVRPRAGSVAFPRLLRETPVARFTEELREREGVLLLPGDVYDFPGNHFRLGLGRTNLPDALERLERYVVDTSR</sequence>
<dbReference type="Proteomes" id="UP000321224">
    <property type="component" value="Unassembled WGS sequence"/>
</dbReference>
<dbReference type="GO" id="GO:0030170">
    <property type="term" value="F:pyridoxal phosphate binding"/>
    <property type="evidence" value="ECO:0007669"/>
    <property type="project" value="InterPro"/>
</dbReference>
<protein>
    <submittedName>
        <fullName evidence="3">Aminotransferase</fullName>
    </submittedName>
</protein>
<accession>A0A511H7Z8</accession>
<dbReference type="Pfam" id="PF00155">
    <property type="entry name" value="Aminotran_1_2"/>
    <property type="match status" value="1"/>
</dbReference>
<dbReference type="InterPro" id="IPR015422">
    <property type="entry name" value="PyrdxlP-dep_Trfase_small"/>
</dbReference>
<feature type="region of interest" description="Disordered" evidence="1">
    <location>
        <begin position="1"/>
        <end position="40"/>
    </location>
</feature>
<dbReference type="GO" id="GO:0008483">
    <property type="term" value="F:transaminase activity"/>
    <property type="evidence" value="ECO:0007669"/>
    <property type="project" value="UniProtKB-KW"/>
</dbReference>
<dbReference type="PANTHER" id="PTHR43510">
    <property type="entry name" value="AMINOTRANSFERASE FUNCTION, HYPOTHETICAL (EUROFUNG)"/>
    <property type="match status" value="1"/>
</dbReference>
<dbReference type="SUPFAM" id="SSF53383">
    <property type="entry name" value="PLP-dependent transferases"/>
    <property type="match status" value="1"/>
</dbReference>
<feature type="domain" description="Aminotransferase class I/classII large" evidence="2">
    <location>
        <begin position="94"/>
        <end position="395"/>
    </location>
</feature>
<dbReference type="EMBL" id="BJVY01000005">
    <property type="protein sequence ID" value="GEL69662.1"/>
    <property type="molecule type" value="Genomic_DNA"/>
</dbReference>
<dbReference type="InterPro" id="IPR015424">
    <property type="entry name" value="PyrdxlP-dep_Trfase"/>
</dbReference>
<keyword evidence="3" id="KW-0808">Transferase</keyword>
<dbReference type="PANTHER" id="PTHR43510:SF1">
    <property type="entry name" value="AMINOTRANSFERASE FUNCTION, HYPOTHETICAL (EUROFUNG)"/>
    <property type="match status" value="1"/>
</dbReference>
<dbReference type="Gene3D" id="3.90.1150.10">
    <property type="entry name" value="Aspartate Aminotransferase, domain 1"/>
    <property type="match status" value="1"/>
</dbReference>
<dbReference type="Gene3D" id="3.40.640.10">
    <property type="entry name" value="Type I PLP-dependent aspartate aminotransferase-like (Major domain)"/>
    <property type="match status" value="1"/>
</dbReference>
<evidence type="ECO:0000256" key="1">
    <source>
        <dbReference type="SAM" id="MobiDB-lite"/>
    </source>
</evidence>
<evidence type="ECO:0000313" key="4">
    <source>
        <dbReference type="Proteomes" id="UP000321224"/>
    </source>
</evidence>
<reference evidence="3 4" key="1">
    <citation type="submission" date="2019-07" db="EMBL/GenBank/DDBJ databases">
        <title>Whole genome shotgun sequence of Myxococcus virescens NBRC 100334.</title>
        <authorList>
            <person name="Hosoyama A."/>
            <person name="Uohara A."/>
            <person name="Ohji S."/>
            <person name="Ichikawa N."/>
        </authorList>
    </citation>
    <scope>NUCLEOTIDE SEQUENCE [LARGE SCALE GENOMIC DNA]</scope>
    <source>
        <strain evidence="3 4">NBRC 100334</strain>
    </source>
</reference>
<evidence type="ECO:0000313" key="3">
    <source>
        <dbReference type="EMBL" id="GEL69662.1"/>
    </source>
</evidence>
<proteinExistence type="predicted"/>
<gene>
    <name evidence="3" type="ORF">MVI01_14460</name>
</gene>
<keyword evidence="3" id="KW-0032">Aminotransferase</keyword>
<comment type="caution">
    <text evidence="3">The sequence shown here is derived from an EMBL/GenBank/DDBJ whole genome shotgun (WGS) entry which is preliminary data.</text>
</comment>
<name>A0A511H7Z8_9BACT</name>
<dbReference type="AlphaFoldDB" id="A0A511H7Z8"/>
<dbReference type="InterPro" id="IPR004839">
    <property type="entry name" value="Aminotransferase_I/II_large"/>
</dbReference>
<evidence type="ECO:0000259" key="2">
    <source>
        <dbReference type="Pfam" id="PF00155"/>
    </source>
</evidence>